<dbReference type="Proteomes" id="UP000198668">
    <property type="component" value="Unassembled WGS sequence"/>
</dbReference>
<proteinExistence type="predicted"/>
<feature type="domain" description="Glycosyl transferase family 28 C-terminal" evidence="1">
    <location>
        <begin position="255"/>
        <end position="340"/>
    </location>
</feature>
<dbReference type="Gene3D" id="3.40.50.2000">
    <property type="entry name" value="Glycogen Phosphorylase B"/>
    <property type="match status" value="2"/>
</dbReference>
<evidence type="ECO:0000313" key="2">
    <source>
        <dbReference type="EMBL" id="SFH54552.1"/>
    </source>
</evidence>
<keyword evidence="3" id="KW-1185">Reference proteome</keyword>
<dbReference type="InterPro" id="IPR007235">
    <property type="entry name" value="Glyco_trans_28_C"/>
</dbReference>
<gene>
    <name evidence="2" type="ORF">SAMN04489868_10278</name>
</gene>
<dbReference type="InterPro" id="IPR053205">
    <property type="entry name" value="GHMP_kinase_L-arabinokinase"/>
</dbReference>
<name>A0A1I3AX18_9LACT</name>
<dbReference type="EMBL" id="FOQE01000002">
    <property type="protein sequence ID" value="SFH54552.1"/>
    <property type="molecule type" value="Genomic_DNA"/>
</dbReference>
<dbReference type="SUPFAM" id="SSF53756">
    <property type="entry name" value="UDP-Glycosyltransferase/glycogen phosphorylase"/>
    <property type="match status" value="1"/>
</dbReference>
<dbReference type="PANTHER" id="PTHR38134">
    <property type="entry name" value="SLR1395 PROTEIN"/>
    <property type="match status" value="1"/>
</dbReference>
<reference evidence="2 3" key="1">
    <citation type="submission" date="2016-10" db="EMBL/GenBank/DDBJ databases">
        <authorList>
            <person name="de Groot N.N."/>
        </authorList>
    </citation>
    <scope>NUCLEOTIDE SEQUENCE [LARGE SCALE GENOMIC DNA]</scope>
    <source>
        <strain evidence="2 3">DSM 27630</strain>
    </source>
</reference>
<evidence type="ECO:0000259" key="1">
    <source>
        <dbReference type="Pfam" id="PF04101"/>
    </source>
</evidence>
<sequence length="359" mass="40011">MKRRGTAFYISSHGFGHMTRCLALIEAMLEQTDQLIYLAGGAFQNDFARHYLKPYQDRVIYKDLQTDVGLVAFQNGLKIDQVETERQLQAFTAKWENIVAEEVKQLQPLSIRCVVTDISPIGALVGGKLGVPTIGISNFTWAEQYEHYGIDPQVVQQFQAAYAHLTHFIAYALALLQLEISCPRSDIGFVARQQNAKKIQKIRETYGESLFISCGKSVNLDKIEVKNFDGTIFATSGVEVSGSGNVVQLPSDLLDTQNYVAASRLVIAKAGWGTIAEAVTSGKKMLLIERPGVLEDTANIRALEKRKVAISLEEKALRQLDMETIKENLQSLTGYETEAAFLNETDRVLELIMRFSSLH</sequence>
<dbReference type="AlphaFoldDB" id="A0A1I3AX18"/>
<protein>
    <recommendedName>
        <fullName evidence="1">Glycosyl transferase family 28 C-terminal domain-containing protein</fullName>
    </recommendedName>
</protein>
<dbReference type="PANTHER" id="PTHR38134:SF2">
    <property type="entry name" value="GALACTOKINASE"/>
    <property type="match status" value="1"/>
</dbReference>
<organism evidence="2 3">
    <name type="scientific">Pisciglobus halotolerans</name>
    <dbReference type="NCBI Taxonomy" id="745365"/>
    <lineage>
        <taxon>Bacteria</taxon>
        <taxon>Bacillati</taxon>
        <taxon>Bacillota</taxon>
        <taxon>Bacilli</taxon>
        <taxon>Lactobacillales</taxon>
        <taxon>Carnobacteriaceae</taxon>
    </lineage>
</organism>
<dbReference type="RefSeq" id="WP_092090881.1">
    <property type="nucleotide sequence ID" value="NZ_FOQE01000002.1"/>
</dbReference>
<dbReference type="Pfam" id="PF04101">
    <property type="entry name" value="Glyco_tran_28_C"/>
    <property type="match status" value="1"/>
</dbReference>
<dbReference type="OrthoDB" id="9776616at2"/>
<evidence type="ECO:0000313" key="3">
    <source>
        <dbReference type="Proteomes" id="UP000198668"/>
    </source>
</evidence>
<dbReference type="GO" id="GO:0016758">
    <property type="term" value="F:hexosyltransferase activity"/>
    <property type="evidence" value="ECO:0007669"/>
    <property type="project" value="InterPro"/>
</dbReference>
<accession>A0A1I3AX18</accession>